<reference evidence="1 2" key="1">
    <citation type="submission" date="2016-02" db="EMBL/GenBank/DDBJ databases">
        <title>Genome analysis of coral dinoflagellate symbionts highlights evolutionary adaptations to a symbiotic lifestyle.</title>
        <authorList>
            <person name="Aranda M."/>
            <person name="Li Y."/>
            <person name="Liew Y.J."/>
            <person name="Baumgarten S."/>
            <person name="Simakov O."/>
            <person name="Wilson M."/>
            <person name="Piel J."/>
            <person name="Ashoor H."/>
            <person name="Bougouffa S."/>
            <person name="Bajic V.B."/>
            <person name="Ryu T."/>
            <person name="Ravasi T."/>
            <person name="Bayer T."/>
            <person name="Micklem G."/>
            <person name="Kim H."/>
            <person name="Bhak J."/>
            <person name="Lajeunesse T.C."/>
            <person name="Voolstra C.R."/>
        </authorList>
    </citation>
    <scope>NUCLEOTIDE SEQUENCE [LARGE SCALE GENOMIC DNA]</scope>
    <source>
        <strain evidence="1 2">CCMP2467</strain>
    </source>
</reference>
<dbReference type="AlphaFoldDB" id="A0A1Q9CK08"/>
<proteinExistence type="predicted"/>
<keyword evidence="2" id="KW-1185">Reference proteome</keyword>
<evidence type="ECO:0000313" key="2">
    <source>
        <dbReference type="Proteomes" id="UP000186817"/>
    </source>
</evidence>
<gene>
    <name evidence="1" type="ORF">AK812_SmicGene35981</name>
</gene>
<comment type="caution">
    <text evidence="1">The sequence shown here is derived from an EMBL/GenBank/DDBJ whole genome shotgun (WGS) entry which is preliminary data.</text>
</comment>
<protein>
    <submittedName>
        <fullName evidence="1">Uncharacterized protein</fullName>
    </submittedName>
</protein>
<name>A0A1Q9CK08_SYMMI</name>
<sequence length="169" mass="17554">MAILQRVHNAGRKFAACEHGPSERFGIVAQDCAVLASCGRVASKVHRVIIGTARACYASLPQHFSAQSSQGELVSLATAGGRHNPHAGRANGIFSLLVDGSKLCLRGRNDACRSAGKVLRLSLAAAVLEACLFGVKQNKSKAACIGGRPGGPVHVRPPACTSVNLCETD</sequence>
<dbReference type="Proteomes" id="UP000186817">
    <property type="component" value="Unassembled WGS sequence"/>
</dbReference>
<organism evidence="1 2">
    <name type="scientific">Symbiodinium microadriaticum</name>
    <name type="common">Dinoflagellate</name>
    <name type="synonym">Zooxanthella microadriatica</name>
    <dbReference type="NCBI Taxonomy" id="2951"/>
    <lineage>
        <taxon>Eukaryota</taxon>
        <taxon>Sar</taxon>
        <taxon>Alveolata</taxon>
        <taxon>Dinophyceae</taxon>
        <taxon>Suessiales</taxon>
        <taxon>Symbiodiniaceae</taxon>
        <taxon>Symbiodinium</taxon>
    </lineage>
</organism>
<evidence type="ECO:0000313" key="1">
    <source>
        <dbReference type="EMBL" id="OLP83271.1"/>
    </source>
</evidence>
<dbReference type="EMBL" id="LSRX01001127">
    <property type="protein sequence ID" value="OLP83271.1"/>
    <property type="molecule type" value="Genomic_DNA"/>
</dbReference>
<accession>A0A1Q9CK08</accession>